<protein>
    <submittedName>
        <fullName evidence="1">Uncharacterized protein</fullName>
    </submittedName>
</protein>
<dbReference type="EMBL" id="WBZB01000047">
    <property type="protein sequence ID" value="KAB3527099.1"/>
    <property type="molecule type" value="Genomic_DNA"/>
</dbReference>
<reference evidence="1 2" key="1">
    <citation type="submission" date="2019-10" db="EMBL/GenBank/DDBJ databases">
        <title>Alkaliphilus serpentinus sp. nov. and Alkaliphilus pronyensis sp. nov., two novel anaerobic alkaliphilic species isolated from the serpentinized-hosted hydrothermal field of the Prony Bay (New Caledonia).</title>
        <authorList>
            <person name="Postec A."/>
        </authorList>
    </citation>
    <scope>NUCLEOTIDE SEQUENCE [LARGE SCALE GENOMIC DNA]</scope>
    <source>
        <strain evidence="1 2">LacT</strain>
    </source>
</reference>
<proteinExistence type="predicted"/>
<evidence type="ECO:0000313" key="2">
    <source>
        <dbReference type="Proteomes" id="UP000465601"/>
    </source>
</evidence>
<evidence type="ECO:0000313" key="1">
    <source>
        <dbReference type="EMBL" id="KAB3527099.1"/>
    </source>
</evidence>
<dbReference type="Proteomes" id="UP000465601">
    <property type="component" value="Unassembled WGS sequence"/>
</dbReference>
<comment type="caution">
    <text evidence="1">The sequence shown here is derived from an EMBL/GenBank/DDBJ whole genome shotgun (WGS) entry which is preliminary data.</text>
</comment>
<name>A0A833HLY2_9FIRM</name>
<accession>A0A833HLY2</accession>
<dbReference type="RefSeq" id="WP_151866792.1">
    <property type="nucleotide sequence ID" value="NZ_WBZB01000047.1"/>
</dbReference>
<sequence length="105" mass="12156">MFENDDEYMKSLKKGDSYHFTYSFEYIAKNYGNDNYDIDTANMEVKVNWDESQMGYVISYSVPEMYKIDPSQGNGSETEFYESDVYWRLMSDLGSIGIGAEAIVI</sequence>
<organism evidence="1 2">
    <name type="scientific">Alkaliphilus serpentinus</name>
    <dbReference type="NCBI Taxonomy" id="1482731"/>
    <lineage>
        <taxon>Bacteria</taxon>
        <taxon>Bacillati</taxon>
        <taxon>Bacillota</taxon>
        <taxon>Clostridia</taxon>
        <taxon>Peptostreptococcales</taxon>
        <taxon>Natronincolaceae</taxon>
        <taxon>Alkaliphilus</taxon>
    </lineage>
</organism>
<gene>
    <name evidence="1" type="ORF">F8153_13060</name>
</gene>
<keyword evidence="2" id="KW-1185">Reference proteome</keyword>
<dbReference type="AlphaFoldDB" id="A0A833HLY2"/>
<dbReference type="OrthoDB" id="2967040at2"/>